<sequence length="155" mass="18310">MVEEFEFFRNVRSYYCHVKFTVSFTYRFSHRHSKRVMARGSFGCGVNVRSQTVEYVMQLKSDPIERPRSESGSFLFTTLYEAIPSQMIEFENYPIYKVRYRVPIDYDWQQFVVRGAENAINPGTIGQLFRKWKLHGANGEAVDAGLKVEKIEFHW</sequence>
<reference evidence="1" key="1">
    <citation type="submission" date="2022-08" db="EMBL/GenBank/DDBJ databases">
        <title>The genomic sequence of strain Paenibacillus sp. SCIV0701.</title>
        <authorList>
            <person name="Zhao H."/>
        </authorList>
    </citation>
    <scope>NUCLEOTIDE SEQUENCE</scope>
    <source>
        <strain evidence="1">SCIV0701</strain>
    </source>
</reference>
<proteinExistence type="predicted"/>
<evidence type="ECO:0000313" key="2">
    <source>
        <dbReference type="Proteomes" id="UP001141950"/>
    </source>
</evidence>
<dbReference type="AlphaFoldDB" id="A0A9X2ML23"/>
<keyword evidence="2" id="KW-1185">Reference proteome</keyword>
<dbReference type="Proteomes" id="UP001141950">
    <property type="component" value="Unassembled WGS sequence"/>
</dbReference>
<dbReference type="RefSeq" id="WP_257442088.1">
    <property type="nucleotide sequence ID" value="NZ_JANIPJ010000001.1"/>
</dbReference>
<protein>
    <submittedName>
        <fullName evidence="1">Uncharacterized protein</fullName>
    </submittedName>
</protein>
<dbReference type="EMBL" id="JANIPJ010000001">
    <property type="protein sequence ID" value="MCR2802554.1"/>
    <property type="molecule type" value="Genomic_DNA"/>
</dbReference>
<name>A0A9X2ML23_9BACL</name>
<organism evidence="1 2">
    <name type="scientific">Paenibacillus soyae</name>
    <dbReference type="NCBI Taxonomy" id="2969249"/>
    <lineage>
        <taxon>Bacteria</taxon>
        <taxon>Bacillati</taxon>
        <taxon>Bacillota</taxon>
        <taxon>Bacilli</taxon>
        <taxon>Bacillales</taxon>
        <taxon>Paenibacillaceae</taxon>
        <taxon>Paenibacillus</taxon>
    </lineage>
</organism>
<comment type="caution">
    <text evidence="1">The sequence shown here is derived from an EMBL/GenBank/DDBJ whole genome shotgun (WGS) entry which is preliminary data.</text>
</comment>
<evidence type="ECO:0000313" key="1">
    <source>
        <dbReference type="EMBL" id="MCR2802554.1"/>
    </source>
</evidence>
<gene>
    <name evidence="1" type="ORF">NQZ67_01545</name>
</gene>
<accession>A0A9X2ML23</accession>